<proteinExistence type="predicted"/>
<protein>
    <recommendedName>
        <fullName evidence="3">GpW protein</fullName>
    </recommendedName>
</protein>
<dbReference type="EMBL" id="CABFWE030000005">
    <property type="protein sequence ID" value="CAD7036467.1"/>
    <property type="molecule type" value="Genomic_DNA"/>
</dbReference>
<accession>A0ABM8PLL5</accession>
<organism evidence="1 2">
    <name type="scientific">Pseudorhizobium halotolerans</name>
    <dbReference type="NCBI Taxonomy" id="1233081"/>
    <lineage>
        <taxon>Bacteria</taxon>
        <taxon>Pseudomonadati</taxon>
        <taxon>Pseudomonadota</taxon>
        <taxon>Alphaproteobacteria</taxon>
        <taxon>Hyphomicrobiales</taxon>
        <taxon>Rhizobiaceae</taxon>
        <taxon>Rhizobium/Agrobacterium group</taxon>
        <taxon>Pseudorhizobium</taxon>
    </lineage>
</organism>
<dbReference type="RefSeq" id="WP_142587796.1">
    <property type="nucleotide sequence ID" value="NZ_CABFWE030000005.1"/>
</dbReference>
<evidence type="ECO:0008006" key="3">
    <source>
        <dbReference type="Google" id="ProtNLM"/>
    </source>
</evidence>
<evidence type="ECO:0000313" key="1">
    <source>
        <dbReference type="EMBL" id="CAD7036467.1"/>
    </source>
</evidence>
<gene>
    <name evidence="1" type="ORF">RHAB21_02528</name>
</gene>
<reference evidence="1 2" key="1">
    <citation type="submission" date="2020-11" db="EMBL/GenBank/DDBJ databases">
        <authorList>
            <person name="Lassalle F."/>
        </authorList>
    </citation>
    <scope>NUCLEOTIDE SEQUENCE [LARGE SCALE GENOMIC DNA]</scope>
    <source>
        <strain evidence="1 2">AB21</strain>
    </source>
</reference>
<sequence>MSAADDGELIIRIAGQAVDINDPCALYRALKAYRVKLAAGERVEEVEIRSPVTTRRTRFSTGSKPEDLDRMLADARAACELSLGERPKRTRFAIGGRFRPY</sequence>
<keyword evidence="2" id="KW-1185">Reference proteome</keyword>
<dbReference type="Proteomes" id="UP000601041">
    <property type="component" value="Unassembled WGS sequence"/>
</dbReference>
<evidence type="ECO:0000313" key="2">
    <source>
        <dbReference type="Proteomes" id="UP000601041"/>
    </source>
</evidence>
<comment type="caution">
    <text evidence="1">The sequence shown here is derived from an EMBL/GenBank/DDBJ whole genome shotgun (WGS) entry which is preliminary data.</text>
</comment>
<name>A0ABM8PLL5_9HYPH</name>